<dbReference type="GeneTree" id="ENSGT00940000166766"/>
<dbReference type="PANTHER" id="PTHR46093:SF19">
    <property type="entry name" value="RAB9 EFFECTOR PROTEIN WITH KELCH MOTIFS-LIKE"/>
    <property type="match status" value="1"/>
</dbReference>
<feature type="region of interest" description="Disordered" evidence="3">
    <location>
        <begin position="144"/>
        <end position="223"/>
    </location>
</feature>
<organism evidence="4 5">
    <name type="scientific">Electrophorus electricus</name>
    <name type="common">Electric eel</name>
    <name type="synonym">Gymnotus electricus</name>
    <dbReference type="NCBI Taxonomy" id="8005"/>
    <lineage>
        <taxon>Eukaryota</taxon>
        <taxon>Metazoa</taxon>
        <taxon>Chordata</taxon>
        <taxon>Craniata</taxon>
        <taxon>Vertebrata</taxon>
        <taxon>Euteleostomi</taxon>
        <taxon>Actinopterygii</taxon>
        <taxon>Neopterygii</taxon>
        <taxon>Teleostei</taxon>
        <taxon>Ostariophysi</taxon>
        <taxon>Gymnotiformes</taxon>
        <taxon>Gymnotoidei</taxon>
        <taxon>Gymnotidae</taxon>
        <taxon>Electrophorus</taxon>
    </lineage>
</organism>
<accession>A0A4W4HHS4</accession>
<evidence type="ECO:0008006" key="6">
    <source>
        <dbReference type="Google" id="ProtNLM"/>
    </source>
</evidence>
<gene>
    <name evidence="4" type="primary">krcp</name>
</gene>
<proteinExistence type="predicted"/>
<dbReference type="Proteomes" id="UP000314983">
    <property type="component" value="Chromosome 19"/>
</dbReference>
<reference evidence="4" key="4">
    <citation type="submission" date="2025-08" db="UniProtKB">
        <authorList>
            <consortium name="Ensembl"/>
        </authorList>
    </citation>
    <scope>IDENTIFICATION</scope>
</reference>
<reference evidence="4" key="3">
    <citation type="submission" date="2020-05" db="EMBL/GenBank/DDBJ databases">
        <title>Electrophorus electricus (electric eel) genome, fEleEle1, primary haplotype.</title>
        <authorList>
            <person name="Myers G."/>
            <person name="Meyer A."/>
            <person name="Fedrigo O."/>
            <person name="Formenti G."/>
            <person name="Rhie A."/>
            <person name="Tracey A."/>
            <person name="Sims Y."/>
            <person name="Jarvis E.D."/>
        </authorList>
    </citation>
    <scope>NUCLEOTIDE SEQUENCE [LARGE SCALE GENOMIC DNA]</scope>
</reference>
<evidence type="ECO:0000256" key="1">
    <source>
        <dbReference type="ARBA" id="ARBA00022441"/>
    </source>
</evidence>
<keyword evidence="2" id="KW-0677">Repeat</keyword>
<dbReference type="Ensembl" id="ENSEEET00000050216.2">
    <property type="protein sequence ID" value="ENSEEEP00000049672.2"/>
    <property type="gene ID" value="ENSEEEG00000023355.2"/>
</dbReference>
<dbReference type="SMART" id="SM00612">
    <property type="entry name" value="Kelch"/>
    <property type="match status" value="4"/>
</dbReference>
<dbReference type="SUPFAM" id="SSF117281">
    <property type="entry name" value="Kelch motif"/>
    <property type="match status" value="1"/>
</dbReference>
<dbReference type="Pfam" id="PF13415">
    <property type="entry name" value="Beta-prop_FBX42"/>
    <property type="match status" value="1"/>
</dbReference>
<evidence type="ECO:0000313" key="5">
    <source>
        <dbReference type="Proteomes" id="UP000314983"/>
    </source>
</evidence>
<dbReference type="Gene3D" id="2.120.10.80">
    <property type="entry name" value="Kelch-type beta propeller"/>
    <property type="match status" value="2"/>
</dbReference>
<dbReference type="InterPro" id="IPR015915">
    <property type="entry name" value="Kelch-typ_b-propeller"/>
</dbReference>
<keyword evidence="1" id="KW-0880">Kelch repeat</keyword>
<reference evidence="4" key="5">
    <citation type="submission" date="2025-09" db="UniProtKB">
        <authorList>
            <consortium name="Ensembl"/>
        </authorList>
    </citation>
    <scope>IDENTIFICATION</scope>
</reference>
<evidence type="ECO:0000256" key="2">
    <source>
        <dbReference type="ARBA" id="ARBA00022737"/>
    </source>
</evidence>
<dbReference type="AlphaFoldDB" id="A0A4W4HHS4"/>
<keyword evidence="5" id="KW-1185">Reference proteome</keyword>
<dbReference type="PANTHER" id="PTHR46093">
    <property type="entry name" value="ACYL-COA-BINDING DOMAIN-CONTAINING PROTEIN 5"/>
    <property type="match status" value="1"/>
</dbReference>
<evidence type="ECO:0000313" key="4">
    <source>
        <dbReference type="Ensembl" id="ENSEEEP00000049672.2"/>
    </source>
</evidence>
<dbReference type="STRING" id="8005.ENSEEEP00000049672"/>
<reference evidence="5" key="1">
    <citation type="journal article" date="2014" name="Science">
        <title>Nonhuman genetics. Genomic basis for the convergent evolution of electric organs.</title>
        <authorList>
            <person name="Gallant J.R."/>
            <person name="Traeger L.L."/>
            <person name="Volkening J.D."/>
            <person name="Moffett H."/>
            <person name="Chen P.H."/>
            <person name="Novina C.D."/>
            <person name="Phillips G.N.Jr."/>
            <person name="Anand R."/>
            <person name="Wells G.B."/>
            <person name="Pinch M."/>
            <person name="Guth R."/>
            <person name="Unguez G.A."/>
            <person name="Albert J.S."/>
            <person name="Zakon H.H."/>
            <person name="Samanta M.P."/>
            <person name="Sussman M.R."/>
        </authorList>
    </citation>
    <scope>NUCLEOTIDE SEQUENCE [LARGE SCALE GENOMIC DNA]</scope>
</reference>
<evidence type="ECO:0000256" key="3">
    <source>
        <dbReference type="SAM" id="MobiDB-lite"/>
    </source>
</evidence>
<sequence length="548" mass="60219">MECIGGVKTRGTDLTFSGLDGHEGTFSIPKSILFLREPVKRCVAVNPGIQQIVLFSRGRWEKCTSVSIQLNDERDKLILQGKLTAFNKCVSWESWEDDLWSNGATLTMQIEGFKNGRPDSALTIAQKECTPECNATTALVPRGGLGKRKRSWGKEEEEGEGEARGQENICPIFASSEKTPHRRGRNNSRAGQTRLFLPKEEQATTRAPQNPRAKGKQAKTPTQTALLDIPSGRWGQTLSAIDPQTAILIGGQGARMQFCKDPIWKLCTEDLSWAPAETLAEGPTPEARIGHTATYDPESKRIFVFGGSKNKKWFNDVHILDTQSWRWTMVEAQGKVPPLAYHSCTLFRGELFVFGGVFPRPHPEPDGCSDSLYIFNPEMAIWYQPIVIGNKPPPRSGHSACVMQGKIFIFGGWDTPVCFNDMFQLDLCLMEFSAVQTSGSTPSPRSWHGCAALSDSCFLVHGGYNGNVALSDAFIFNTDTSCWTSLALSPLTSEPRAGHSIITMATTCIKGFSGEQEESSSQALLIFGGGDNEGSFFSDLITMPVKNL</sequence>
<reference evidence="5" key="2">
    <citation type="journal article" date="2017" name="Sci. Adv.">
        <title>A tail of two voltages: Proteomic comparison of the three electric organs of the electric eel.</title>
        <authorList>
            <person name="Traeger L.L."/>
            <person name="Sabat G."/>
            <person name="Barrett-Wilt G.A."/>
            <person name="Wells G.B."/>
            <person name="Sussman M.R."/>
        </authorList>
    </citation>
    <scope>NUCLEOTIDE SEQUENCE [LARGE SCALE GENOMIC DNA]</scope>
</reference>
<name>A0A4W4HHS4_ELEEL</name>
<dbReference type="InterPro" id="IPR006652">
    <property type="entry name" value="Kelch_1"/>
</dbReference>
<protein>
    <recommendedName>
        <fullName evidence="6">Kelch repeat-containing protein</fullName>
    </recommendedName>
</protein>